<sequence length="120" mass="13619">MGLEIADEDLDGRGMTFLSSDPEREHHEFVLMKGRVTSGDAKVIQQISFIVSGLDELKEYHQRIKEEGVEIDRIVSHGNAFGMYFFDPEGNRIELYCKTGFLVPQPHGSPSISRRHPTRS</sequence>
<dbReference type="GO" id="GO:0008198">
    <property type="term" value="F:ferrous iron binding"/>
    <property type="evidence" value="ECO:0007669"/>
    <property type="project" value="InterPro"/>
</dbReference>
<keyword evidence="4" id="KW-0058">Aromatic hydrocarbons catabolism</keyword>
<evidence type="ECO:0000256" key="3">
    <source>
        <dbReference type="ARBA" id="ARBA00022723"/>
    </source>
</evidence>
<protein>
    <recommendedName>
        <fullName evidence="8">VOC domain-containing protein</fullName>
    </recommendedName>
</protein>
<dbReference type="EMBL" id="CASHTH010002772">
    <property type="protein sequence ID" value="CAI8035129.1"/>
    <property type="molecule type" value="Genomic_DNA"/>
</dbReference>
<feature type="domain" description="VOC" evidence="8">
    <location>
        <begin position="1"/>
        <end position="98"/>
    </location>
</feature>
<comment type="cofactor">
    <cofactor evidence="1">
        <name>Fe(2+)</name>
        <dbReference type="ChEBI" id="CHEBI:29033"/>
    </cofactor>
</comment>
<dbReference type="InterPro" id="IPR000486">
    <property type="entry name" value="Xdiol_ring_cleave_dOase_1/2"/>
</dbReference>
<organism evidence="9 10">
    <name type="scientific">Geodia barretti</name>
    <name type="common">Barrett's horny sponge</name>
    <dbReference type="NCBI Taxonomy" id="519541"/>
    <lineage>
        <taxon>Eukaryota</taxon>
        <taxon>Metazoa</taxon>
        <taxon>Porifera</taxon>
        <taxon>Demospongiae</taxon>
        <taxon>Heteroscleromorpha</taxon>
        <taxon>Tetractinellida</taxon>
        <taxon>Astrophorina</taxon>
        <taxon>Geodiidae</taxon>
        <taxon>Geodia</taxon>
    </lineage>
</organism>
<keyword evidence="10" id="KW-1185">Reference proteome</keyword>
<accession>A0AA35SSZ2</accession>
<keyword evidence="6" id="KW-0560">Oxidoreductase</keyword>
<evidence type="ECO:0000256" key="1">
    <source>
        <dbReference type="ARBA" id="ARBA00001954"/>
    </source>
</evidence>
<comment type="similarity">
    <text evidence="2">Belongs to the extradiol ring-cleavage dioxygenase family.</text>
</comment>
<dbReference type="Proteomes" id="UP001174909">
    <property type="component" value="Unassembled WGS sequence"/>
</dbReference>
<evidence type="ECO:0000313" key="10">
    <source>
        <dbReference type="Proteomes" id="UP001174909"/>
    </source>
</evidence>
<evidence type="ECO:0000256" key="4">
    <source>
        <dbReference type="ARBA" id="ARBA00022797"/>
    </source>
</evidence>
<evidence type="ECO:0000256" key="2">
    <source>
        <dbReference type="ARBA" id="ARBA00008784"/>
    </source>
</evidence>
<evidence type="ECO:0000313" key="9">
    <source>
        <dbReference type="EMBL" id="CAI8035129.1"/>
    </source>
</evidence>
<evidence type="ECO:0000256" key="6">
    <source>
        <dbReference type="ARBA" id="ARBA00023002"/>
    </source>
</evidence>
<dbReference type="InterPro" id="IPR029068">
    <property type="entry name" value="Glyas_Bleomycin-R_OHBP_Dase"/>
</dbReference>
<gene>
    <name evidence="9" type="ORF">GBAR_LOCUS19738</name>
</gene>
<dbReference type="PROSITE" id="PS51819">
    <property type="entry name" value="VOC"/>
    <property type="match status" value="1"/>
</dbReference>
<proteinExistence type="inferred from homology"/>
<dbReference type="InterPro" id="IPR037523">
    <property type="entry name" value="VOC_core"/>
</dbReference>
<dbReference type="PROSITE" id="PS00082">
    <property type="entry name" value="EXTRADIOL_DIOXYGENAS"/>
    <property type="match status" value="1"/>
</dbReference>
<evidence type="ECO:0000256" key="7">
    <source>
        <dbReference type="ARBA" id="ARBA00023004"/>
    </source>
</evidence>
<dbReference type="AlphaFoldDB" id="A0AA35SSZ2"/>
<dbReference type="SUPFAM" id="SSF54593">
    <property type="entry name" value="Glyoxalase/Bleomycin resistance protein/Dihydroxybiphenyl dioxygenase"/>
    <property type="match status" value="1"/>
</dbReference>
<comment type="caution">
    <text evidence="9">The sequence shown here is derived from an EMBL/GenBank/DDBJ whole genome shotgun (WGS) entry which is preliminary data.</text>
</comment>
<evidence type="ECO:0000256" key="5">
    <source>
        <dbReference type="ARBA" id="ARBA00022964"/>
    </source>
</evidence>
<dbReference type="Pfam" id="PF00903">
    <property type="entry name" value="Glyoxalase"/>
    <property type="match status" value="1"/>
</dbReference>
<keyword evidence="5" id="KW-0223">Dioxygenase</keyword>
<keyword evidence="7" id="KW-0408">Iron</keyword>
<keyword evidence="3" id="KW-0479">Metal-binding</keyword>
<evidence type="ECO:0000259" key="8">
    <source>
        <dbReference type="PROSITE" id="PS51819"/>
    </source>
</evidence>
<reference evidence="9" key="1">
    <citation type="submission" date="2023-03" db="EMBL/GenBank/DDBJ databases">
        <authorList>
            <person name="Steffen K."/>
            <person name="Cardenas P."/>
        </authorList>
    </citation>
    <scope>NUCLEOTIDE SEQUENCE</scope>
</reference>
<dbReference type="GO" id="GO:0051213">
    <property type="term" value="F:dioxygenase activity"/>
    <property type="evidence" value="ECO:0007669"/>
    <property type="project" value="UniProtKB-KW"/>
</dbReference>
<dbReference type="InterPro" id="IPR004360">
    <property type="entry name" value="Glyas_Fos-R_dOase_dom"/>
</dbReference>
<dbReference type="Gene3D" id="3.10.180.10">
    <property type="entry name" value="2,3-Dihydroxybiphenyl 1,2-Dioxygenase, domain 1"/>
    <property type="match status" value="1"/>
</dbReference>
<name>A0AA35SSZ2_GEOBA</name>